<dbReference type="Pfam" id="PF19614">
    <property type="entry name" value="DUF6119"/>
    <property type="match status" value="1"/>
</dbReference>
<organism evidence="1 3">
    <name type="scientific">Lacticaseibacillus casei</name>
    <name type="common">Lactobacillus casei</name>
    <dbReference type="NCBI Taxonomy" id="1582"/>
    <lineage>
        <taxon>Bacteria</taxon>
        <taxon>Bacillati</taxon>
        <taxon>Bacillota</taxon>
        <taxon>Bacilli</taxon>
        <taxon>Lactobacillales</taxon>
        <taxon>Lactobacillaceae</taxon>
        <taxon>Lacticaseibacillus</taxon>
    </lineage>
</organism>
<dbReference type="NCBIfam" id="TIGR04141">
    <property type="entry name" value="TIGR04141 family sporadically distributed protein"/>
    <property type="match status" value="1"/>
</dbReference>
<evidence type="ECO:0000313" key="1">
    <source>
        <dbReference type="EMBL" id="ARY92051.1"/>
    </source>
</evidence>
<accession>A0AAN1KET9</accession>
<sequence length="549" mass="61956">MAKNNKKSPHSISIRLHTNEIENYEEVLRRAYREGGSSPAQVSVIDRKYGQGVAFFLTDQPSHPEWANDFETFIASKNKIPENRYSKAVIVLKVTSRKGQTRFMSIAFGYGESLLDSSKYESDFGRNIAAQKVPDSRVLSAGTLQISDAIIQMEKQYMGTKNSGMRQLVTSQSEFPSSISGTWRNGEVETKLEGRGSLLKAKRLMDLSELVNDLKIYLEAYLDPSGMAEWATRLTQITSGGLKDKLASMLMERLISDDLEYGVAWPDYKSVDELSTDLLKNIPGDTPVKQIKWYVQHRVDADSNYGPSQLLKKIRRSKLNARDENGVVVSVPLYSSILAELIDGGHRYLLFNGSWYQVKQDFYNSLEEKLESVPIYEMTLPALASKHDNKGKLCYENEGDYNIKLAKSIDGGRLFDKVNFKNSQGNRFAGVEEPADVITRRRELFFVKKGDSSAALSHLFLQGLVSAKLLARDGTGEFRHFVNHVLGVHPDVFSDDIMNSDVTLVFVIIRKNTRLPFFSMVSFSEVLNSLREMGYKVKIAWPPIKSPKF</sequence>
<dbReference type="InterPro" id="IPR026487">
    <property type="entry name" value="CHP04141"/>
</dbReference>
<dbReference type="EMBL" id="CP136128">
    <property type="protein sequence ID" value="WNX26690.1"/>
    <property type="molecule type" value="Genomic_DNA"/>
</dbReference>
<dbReference type="Proteomes" id="UP000195609">
    <property type="component" value="Chromosome"/>
</dbReference>
<name>A0AAN1KET9_LACCA</name>
<reference evidence="1 3" key="1">
    <citation type="journal article" date="2017" name="Front. Immunol.">
        <title>Complete Genome Sequence of Lactobacillus casei LC5, a Potential Probiotics for Atopic Dermatitis.</title>
        <authorList>
            <person name="Kang J."/>
            <person name="Chung W.H."/>
            <person name="Lim T.J."/>
            <person name="Whon T.W."/>
            <person name="Lim S."/>
            <person name="Nam Y.D."/>
        </authorList>
    </citation>
    <scope>NUCLEOTIDE SEQUENCE [LARGE SCALE GENOMIC DNA]</scope>
    <source>
        <strain evidence="1 3">LC5</strain>
    </source>
</reference>
<gene>
    <name evidence="1" type="ORF">BGL52_09905</name>
    <name evidence="2" type="ORF">RWA16_09690</name>
</gene>
<dbReference type="EMBL" id="CP017065">
    <property type="protein sequence ID" value="ARY92051.1"/>
    <property type="molecule type" value="Genomic_DNA"/>
</dbReference>
<keyword evidence="4" id="KW-1185">Reference proteome</keyword>
<evidence type="ECO:0000313" key="2">
    <source>
        <dbReference type="EMBL" id="WNX26690.1"/>
    </source>
</evidence>
<evidence type="ECO:0000313" key="3">
    <source>
        <dbReference type="Proteomes" id="UP000195609"/>
    </source>
</evidence>
<reference evidence="2 4" key="2">
    <citation type="submission" date="2023-09" db="EMBL/GenBank/DDBJ databases">
        <title>Genomic characteristic of L. casei group strains isolated from clinical sources.</title>
        <authorList>
            <person name="Jarocki P."/>
        </authorList>
    </citation>
    <scope>NUCLEOTIDE SEQUENCE [LARGE SCALE GENOMIC DNA]</scope>
    <source>
        <strain evidence="2 4">LMG 24099</strain>
    </source>
</reference>
<dbReference type="Proteomes" id="UP001303564">
    <property type="component" value="Chromosome"/>
</dbReference>
<dbReference type="RefSeq" id="WP_161492244.1">
    <property type="nucleotide sequence ID" value="NZ_CP017065.1"/>
</dbReference>
<evidence type="ECO:0000313" key="4">
    <source>
        <dbReference type="Proteomes" id="UP001303564"/>
    </source>
</evidence>
<protein>
    <submittedName>
        <fullName evidence="2">DUF6119 family protein</fullName>
    </submittedName>
</protein>
<dbReference type="AlphaFoldDB" id="A0AAN1KET9"/>
<proteinExistence type="predicted"/>